<dbReference type="OrthoDB" id="2575809at2759"/>
<reference evidence="2 3" key="1">
    <citation type="submission" date="2016-07" db="EMBL/GenBank/DDBJ databases">
        <title>Pervasive Adenine N6-methylation of Active Genes in Fungi.</title>
        <authorList>
            <consortium name="DOE Joint Genome Institute"/>
            <person name="Mondo S.J."/>
            <person name="Dannebaum R.O."/>
            <person name="Kuo R.C."/>
            <person name="Labutti K."/>
            <person name="Haridas S."/>
            <person name="Kuo A."/>
            <person name="Salamov A."/>
            <person name="Ahrendt S.R."/>
            <person name="Lipzen A."/>
            <person name="Sullivan W."/>
            <person name="Andreopoulos W.B."/>
            <person name="Clum A."/>
            <person name="Lindquist E."/>
            <person name="Daum C."/>
            <person name="Ramamoorthy G.K."/>
            <person name="Gryganskyi A."/>
            <person name="Culley D."/>
            <person name="Magnuson J.K."/>
            <person name="James T.Y."/>
            <person name="O'Malley M.A."/>
            <person name="Stajich J.E."/>
            <person name="Spatafora J.W."/>
            <person name="Visel A."/>
            <person name="Grigoriev I.V."/>
        </authorList>
    </citation>
    <scope>NUCLEOTIDE SEQUENCE [LARGE SCALE GENOMIC DNA]</scope>
    <source>
        <strain evidence="2 3">68-887.2</strain>
    </source>
</reference>
<dbReference type="AlphaFoldDB" id="A0A1Y2BFZ1"/>
<accession>A0A1Y2BFZ1</accession>
<sequence>MSGRRSLQDEVSSLKSELELSAFLNKGVLQTNSENKLRIAELQRENAVLRTAEARLSRTEDALETARAQLARHEASIQDLEDELKGEASARSVIERERDEWRNKFKRVLERSREYMGLVEALDVEIKGVKRRNDRRSHLLQYLRLLKHQCL</sequence>
<dbReference type="EMBL" id="MCFC01000006">
    <property type="protein sequence ID" value="ORY33480.1"/>
    <property type="molecule type" value="Genomic_DNA"/>
</dbReference>
<protein>
    <submittedName>
        <fullName evidence="2">Uncharacterized protein</fullName>
    </submittedName>
</protein>
<evidence type="ECO:0000256" key="1">
    <source>
        <dbReference type="SAM" id="Coils"/>
    </source>
</evidence>
<evidence type="ECO:0000313" key="2">
    <source>
        <dbReference type="EMBL" id="ORY33480.1"/>
    </source>
</evidence>
<dbReference type="Proteomes" id="UP000193986">
    <property type="component" value="Unassembled WGS sequence"/>
</dbReference>
<comment type="caution">
    <text evidence="2">The sequence shown here is derived from an EMBL/GenBank/DDBJ whole genome shotgun (WGS) entry which is preliminary data.</text>
</comment>
<gene>
    <name evidence="2" type="ORF">BCR39DRAFT_303308</name>
</gene>
<evidence type="ECO:0000313" key="3">
    <source>
        <dbReference type="Proteomes" id="UP000193986"/>
    </source>
</evidence>
<feature type="coiled-coil region" evidence="1">
    <location>
        <begin position="39"/>
        <end position="97"/>
    </location>
</feature>
<keyword evidence="3" id="KW-1185">Reference proteome</keyword>
<proteinExistence type="predicted"/>
<name>A0A1Y2BFZ1_9TREE</name>
<organism evidence="2 3">
    <name type="scientific">Naematelia encephala</name>
    <dbReference type="NCBI Taxonomy" id="71784"/>
    <lineage>
        <taxon>Eukaryota</taxon>
        <taxon>Fungi</taxon>
        <taxon>Dikarya</taxon>
        <taxon>Basidiomycota</taxon>
        <taxon>Agaricomycotina</taxon>
        <taxon>Tremellomycetes</taxon>
        <taxon>Tremellales</taxon>
        <taxon>Naemateliaceae</taxon>
        <taxon>Naematelia</taxon>
    </lineage>
</organism>
<keyword evidence="1" id="KW-0175">Coiled coil</keyword>
<dbReference type="InParanoid" id="A0A1Y2BFZ1"/>